<dbReference type="Proteomes" id="UP000324800">
    <property type="component" value="Unassembled WGS sequence"/>
</dbReference>
<dbReference type="AlphaFoldDB" id="A0A5J4UYX1"/>
<evidence type="ECO:0000256" key="1">
    <source>
        <dbReference type="SAM" id="MobiDB-lite"/>
    </source>
</evidence>
<feature type="compositionally biased region" description="Basic residues" evidence="1">
    <location>
        <begin position="1"/>
        <end position="15"/>
    </location>
</feature>
<reference evidence="2 3" key="1">
    <citation type="submission" date="2019-03" db="EMBL/GenBank/DDBJ databases">
        <title>Single cell metagenomics reveals metabolic interactions within the superorganism composed of flagellate Streblomastix strix and complex community of Bacteroidetes bacteria on its surface.</title>
        <authorList>
            <person name="Treitli S.C."/>
            <person name="Kolisko M."/>
            <person name="Husnik F."/>
            <person name="Keeling P."/>
            <person name="Hampl V."/>
        </authorList>
    </citation>
    <scope>NUCLEOTIDE SEQUENCE [LARGE SCALE GENOMIC DNA]</scope>
    <source>
        <strain evidence="2">ST1C</strain>
    </source>
</reference>
<organism evidence="2 3">
    <name type="scientific">Streblomastix strix</name>
    <dbReference type="NCBI Taxonomy" id="222440"/>
    <lineage>
        <taxon>Eukaryota</taxon>
        <taxon>Metamonada</taxon>
        <taxon>Preaxostyla</taxon>
        <taxon>Oxymonadida</taxon>
        <taxon>Streblomastigidae</taxon>
        <taxon>Streblomastix</taxon>
    </lineage>
</organism>
<feature type="compositionally biased region" description="Polar residues" evidence="1">
    <location>
        <begin position="23"/>
        <end position="34"/>
    </location>
</feature>
<accession>A0A5J4UYX1</accession>
<name>A0A5J4UYX1_9EUKA</name>
<comment type="caution">
    <text evidence="2">The sequence shown here is derived from an EMBL/GenBank/DDBJ whole genome shotgun (WGS) entry which is preliminary data.</text>
</comment>
<dbReference type="EMBL" id="SNRW01011246">
    <property type="protein sequence ID" value="KAA6375410.1"/>
    <property type="molecule type" value="Genomic_DNA"/>
</dbReference>
<sequence>MQQSRKERKGGRRGRSQQEKSQAKSPSPDTQEKVQQLMQFVQKNPNIFRDGEEINRKEAIRIAAAFTKGGQKQTFTGTQRFQLWRGRLSYRP</sequence>
<protein>
    <submittedName>
        <fullName evidence="2">Uncharacterized protein</fullName>
    </submittedName>
</protein>
<proteinExistence type="predicted"/>
<feature type="region of interest" description="Disordered" evidence="1">
    <location>
        <begin position="1"/>
        <end position="34"/>
    </location>
</feature>
<evidence type="ECO:0000313" key="2">
    <source>
        <dbReference type="EMBL" id="KAA6375410.1"/>
    </source>
</evidence>
<evidence type="ECO:0000313" key="3">
    <source>
        <dbReference type="Proteomes" id="UP000324800"/>
    </source>
</evidence>
<gene>
    <name evidence="2" type="ORF">EZS28_029063</name>
</gene>